<dbReference type="EMBL" id="FXZI01000012">
    <property type="protein sequence ID" value="SMY00767.1"/>
    <property type="molecule type" value="Genomic_DNA"/>
</dbReference>
<evidence type="ECO:0000313" key="2">
    <source>
        <dbReference type="EMBL" id="SMY00767.1"/>
    </source>
</evidence>
<accession>A0A2H1KLW7</accession>
<gene>
    <name evidence="2" type="ORF">BAURA86_02980</name>
</gene>
<sequence length="49" mass="5565">MEEDQHSTGNLASAKSSIGRRWLLAGGERSPPVYGRAQKLRKQKRNDRQ</sequence>
<proteinExistence type="predicted"/>
<protein>
    <submittedName>
        <fullName evidence="2">Uncharacterized protein</fullName>
    </submittedName>
</protein>
<reference evidence="2 3" key="1">
    <citation type="submission" date="2017-03" db="EMBL/GenBank/DDBJ databases">
        <authorList>
            <person name="Afonso C.L."/>
            <person name="Miller P.J."/>
            <person name="Scott M.A."/>
            <person name="Spackman E."/>
            <person name="Goraichik I."/>
            <person name="Dimitrov K.M."/>
            <person name="Suarez D.L."/>
            <person name="Swayne D.E."/>
        </authorList>
    </citation>
    <scope>NUCLEOTIDE SEQUENCE [LARGE SCALE GENOMIC DNA]</scope>
    <source>
        <strain evidence="3">8(6)</strain>
    </source>
</reference>
<evidence type="ECO:0000313" key="3">
    <source>
        <dbReference type="Proteomes" id="UP000234300"/>
    </source>
</evidence>
<name>A0A2H1KLW7_BREAU</name>
<feature type="region of interest" description="Disordered" evidence="1">
    <location>
        <begin position="1"/>
        <end position="49"/>
    </location>
</feature>
<evidence type="ECO:0000256" key="1">
    <source>
        <dbReference type="SAM" id="MobiDB-lite"/>
    </source>
</evidence>
<feature type="compositionally biased region" description="Basic residues" evidence="1">
    <location>
        <begin position="38"/>
        <end position="49"/>
    </location>
</feature>
<organism evidence="2 3">
    <name type="scientific">Brevibacterium aurantiacum</name>
    <dbReference type="NCBI Taxonomy" id="273384"/>
    <lineage>
        <taxon>Bacteria</taxon>
        <taxon>Bacillati</taxon>
        <taxon>Actinomycetota</taxon>
        <taxon>Actinomycetes</taxon>
        <taxon>Micrococcales</taxon>
        <taxon>Brevibacteriaceae</taxon>
        <taxon>Brevibacterium</taxon>
    </lineage>
</organism>
<feature type="compositionally biased region" description="Polar residues" evidence="1">
    <location>
        <begin position="7"/>
        <end position="16"/>
    </location>
</feature>
<dbReference type="AlphaFoldDB" id="A0A2H1KLW7"/>
<dbReference type="Proteomes" id="UP000234300">
    <property type="component" value="Unassembled WGS sequence"/>
</dbReference>